<gene>
    <name evidence="2" type="ORF">ACFPWV_20615</name>
</gene>
<feature type="region of interest" description="Disordered" evidence="1">
    <location>
        <begin position="1"/>
        <end position="23"/>
    </location>
</feature>
<accession>A0ABW0DUQ5</accession>
<dbReference type="Proteomes" id="UP001596035">
    <property type="component" value="Unassembled WGS sequence"/>
</dbReference>
<comment type="caution">
    <text evidence="2">The sequence shown here is derived from an EMBL/GenBank/DDBJ whole genome shotgun (WGS) entry which is preliminary data.</text>
</comment>
<evidence type="ECO:0000313" key="2">
    <source>
        <dbReference type="EMBL" id="MFC5242286.1"/>
    </source>
</evidence>
<evidence type="ECO:0000256" key="1">
    <source>
        <dbReference type="SAM" id="MobiDB-lite"/>
    </source>
</evidence>
<dbReference type="EMBL" id="JBHSKN010000018">
    <property type="protein sequence ID" value="MFC5242286.1"/>
    <property type="molecule type" value="Genomic_DNA"/>
</dbReference>
<keyword evidence="3" id="KW-1185">Reference proteome</keyword>
<name>A0ABW0DUQ5_9ACTN</name>
<sequence length="52" mass="5413">MNEQAPGGPGEKAALSPPEAAEEARAIAVRAEVTADGVVDALREVREARERA</sequence>
<evidence type="ECO:0000313" key="3">
    <source>
        <dbReference type="Proteomes" id="UP001596035"/>
    </source>
</evidence>
<dbReference type="RefSeq" id="WP_344555277.1">
    <property type="nucleotide sequence ID" value="NZ_BAAATG010000001.1"/>
</dbReference>
<proteinExistence type="predicted"/>
<organism evidence="2 3">
    <name type="scientific">Streptomyces atrovirens</name>
    <dbReference type="NCBI Taxonomy" id="285556"/>
    <lineage>
        <taxon>Bacteria</taxon>
        <taxon>Bacillati</taxon>
        <taxon>Actinomycetota</taxon>
        <taxon>Actinomycetes</taxon>
        <taxon>Kitasatosporales</taxon>
        <taxon>Streptomycetaceae</taxon>
        <taxon>Streptomyces</taxon>
    </lineage>
</organism>
<protein>
    <submittedName>
        <fullName evidence="2">Uncharacterized protein</fullName>
    </submittedName>
</protein>
<reference evidence="3" key="1">
    <citation type="journal article" date="2019" name="Int. J. Syst. Evol. Microbiol.">
        <title>The Global Catalogue of Microorganisms (GCM) 10K type strain sequencing project: providing services to taxonomists for standard genome sequencing and annotation.</title>
        <authorList>
            <consortium name="The Broad Institute Genomics Platform"/>
            <consortium name="The Broad Institute Genome Sequencing Center for Infectious Disease"/>
            <person name="Wu L."/>
            <person name="Ma J."/>
        </authorList>
    </citation>
    <scope>NUCLEOTIDE SEQUENCE [LARGE SCALE GENOMIC DNA]</scope>
    <source>
        <strain evidence="3">CGMCC 4.7131</strain>
    </source>
</reference>